<dbReference type="EMBL" id="KZ347097">
    <property type="protein sequence ID" value="PIO68441.1"/>
    <property type="molecule type" value="Genomic_DNA"/>
</dbReference>
<evidence type="ECO:0000313" key="10">
    <source>
        <dbReference type="Proteomes" id="UP000230423"/>
    </source>
</evidence>
<evidence type="ECO:0000313" key="9">
    <source>
        <dbReference type="EMBL" id="PIO68441.1"/>
    </source>
</evidence>
<feature type="compositionally biased region" description="Basic and acidic residues" evidence="7">
    <location>
        <begin position="297"/>
        <end position="308"/>
    </location>
</feature>
<evidence type="ECO:0000259" key="8">
    <source>
        <dbReference type="Pfam" id="PF16641"/>
    </source>
</evidence>
<keyword evidence="3" id="KW-0493">Microtubule</keyword>
<dbReference type="OrthoDB" id="5412539at2759"/>
<feature type="domain" description="CLIP1 zinc knuckle" evidence="8">
    <location>
        <begin position="321"/>
        <end position="335"/>
    </location>
</feature>
<sequence>MFDSSLLTEIEALKKTIAAETASKQTVVEEISVAKQQIHHLAEEKRALEEQLKKTLSDEAEVKERLSNLERDKEAIQKQHEDFKEAMQRKHEDAKEAMQRQHEDELKLVRTQLHQQEGTSTQTQQQASDEVAEALQKVRSAEETKLAVEKVMEQLKSELAEKQREVTSLRLIEANANVMVSEAKQKIDLFNELEQDWQKKQLRLCEKIDELTIELEQAKNRTQSDEVNSLKRELAFTNSIIADQRRKEVKLQEEIEALKNFSADSVNLPFKSANREVKPRMYCDICETFDQHETEDCPKQEVQEETVRTKPKKPPPPSREYCDYCEMFGHDTFACNTHDKKKKKDYTY</sequence>
<organism evidence="9 10">
    <name type="scientific">Teladorsagia circumcincta</name>
    <name type="common">Brown stomach worm</name>
    <name type="synonym">Ostertagia circumcincta</name>
    <dbReference type="NCBI Taxonomy" id="45464"/>
    <lineage>
        <taxon>Eukaryota</taxon>
        <taxon>Metazoa</taxon>
        <taxon>Ecdysozoa</taxon>
        <taxon>Nematoda</taxon>
        <taxon>Chromadorea</taxon>
        <taxon>Rhabditida</taxon>
        <taxon>Rhabditina</taxon>
        <taxon>Rhabditomorpha</taxon>
        <taxon>Strongyloidea</taxon>
        <taxon>Trichostrongylidae</taxon>
        <taxon>Teladorsagia</taxon>
    </lineage>
</organism>
<feature type="compositionally biased region" description="Low complexity" evidence="7">
    <location>
        <begin position="115"/>
        <end position="126"/>
    </location>
</feature>
<dbReference type="Pfam" id="PF16641">
    <property type="entry name" value="CLIP1_ZNF"/>
    <property type="match status" value="2"/>
</dbReference>
<evidence type="ECO:0000256" key="2">
    <source>
        <dbReference type="ARBA" id="ARBA00022490"/>
    </source>
</evidence>
<protein>
    <recommendedName>
        <fullName evidence="8">CLIP1 zinc knuckle domain-containing protein</fullName>
    </recommendedName>
</protein>
<feature type="region of interest" description="Disordered" evidence="7">
    <location>
        <begin position="297"/>
        <end position="318"/>
    </location>
</feature>
<feature type="coiled-coil region" evidence="6">
    <location>
        <begin position="201"/>
        <end position="261"/>
    </location>
</feature>
<keyword evidence="10" id="KW-1185">Reference proteome</keyword>
<reference evidence="9 10" key="1">
    <citation type="submission" date="2015-09" db="EMBL/GenBank/DDBJ databases">
        <title>Draft genome of the parasitic nematode Teladorsagia circumcincta isolate WARC Sus (inbred).</title>
        <authorList>
            <person name="Mitreva M."/>
        </authorList>
    </citation>
    <scope>NUCLEOTIDE SEQUENCE [LARGE SCALE GENOMIC DNA]</scope>
    <source>
        <strain evidence="9 10">S</strain>
    </source>
</reference>
<keyword evidence="2" id="KW-0963">Cytoplasm</keyword>
<comment type="subcellular location">
    <subcellularLocation>
        <location evidence="1">Cytoplasm</location>
        <location evidence="1">Cytoskeleton</location>
    </subcellularLocation>
</comment>
<dbReference type="GO" id="GO:0005874">
    <property type="term" value="C:microtubule"/>
    <property type="evidence" value="ECO:0007669"/>
    <property type="project" value="UniProtKB-KW"/>
</dbReference>
<evidence type="ECO:0000256" key="4">
    <source>
        <dbReference type="ARBA" id="ARBA00023054"/>
    </source>
</evidence>
<name>A0A2G9UE04_TELCI</name>
<evidence type="ECO:0000256" key="6">
    <source>
        <dbReference type="SAM" id="Coils"/>
    </source>
</evidence>
<gene>
    <name evidence="9" type="ORF">TELCIR_09774</name>
</gene>
<accession>A0A2G9UE04</accession>
<evidence type="ECO:0000256" key="1">
    <source>
        <dbReference type="ARBA" id="ARBA00004245"/>
    </source>
</evidence>
<keyword evidence="4 6" id="KW-0175">Coiled coil</keyword>
<keyword evidence="5" id="KW-0206">Cytoskeleton</keyword>
<feature type="region of interest" description="Disordered" evidence="7">
    <location>
        <begin position="114"/>
        <end position="136"/>
    </location>
</feature>
<proteinExistence type="predicted"/>
<dbReference type="Proteomes" id="UP000230423">
    <property type="component" value="Unassembled WGS sequence"/>
</dbReference>
<dbReference type="InterPro" id="IPR032108">
    <property type="entry name" value="CLIP1_ZNF"/>
</dbReference>
<evidence type="ECO:0000256" key="5">
    <source>
        <dbReference type="ARBA" id="ARBA00023212"/>
    </source>
</evidence>
<feature type="domain" description="CLIP1 zinc knuckle" evidence="8">
    <location>
        <begin position="280"/>
        <end position="297"/>
    </location>
</feature>
<evidence type="ECO:0000256" key="7">
    <source>
        <dbReference type="SAM" id="MobiDB-lite"/>
    </source>
</evidence>
<dbReference type="AlphaFoldDB" id="A0A2G9UE04"/>
<evidence type="ECO:0000256" key="3">
    <source>
        <dbReference type="ARBA" id="ARBA00022701"/>
    </source>
</evidence>